<dbReference type="CDD" id="cd06453">
    <property type="entry name" value="SufS_like"/>
    <property type="match status" value="1"/>
</dbReference>
<evidence type="ECO:0000256" key="5">
    <source>
        <dbReference type="ARBA" id="ARBA00022898"/>
    </source>
</evidence>
<sequence length="611" mass="64817">MTASSTLDVADRPALDAAAIRAQFPILRSCVHGQPLVYLDNAASAQKPDRVVDAVADYYLRQHANIHRGAYQLSIVATRLHEEARAAVARFINAAEPAECIFTRGTTESINLVAASWGTANLRPGDEIILSELEHHSNIVPWQLAAQATGARIRVIPIDDTGALRLDVYRQLLSPRTRLVAVNQVSNALGTVNPVREIISAAHAAGALVLIDGAQWVAHGRTDVQALDADFYAFSGHKLYGPTGIGVLYGKRRLLAAMPPYQGGGDMIERVTFAHTTYAELPSKFEAGTPHIAGAVGLAAAIDWLCGVGLEAVADHEARLLRHATRRLSAIPGVELKGTAPDKAGVLSWVVTDPPLGTLDIGMALDLKGICIRTGHHCCQPLMDRLGLASTARASFGVYNTIAEIDCLATELAAIIDAGRGARVNVRARPATAVGLPTAVPEIAYPGPVAESPAAAAALISEVFDLLPDWSMRYQYLMDLGARLPVMPEALKTPASFVSGCQSLVHLDARVRPGDTDIIEFLADSDAAIVRGLIALLQQLFSGQSAAAVLAFDVQCFFGQLGLEEHLSLGRRNGLAAMVQRLRQLAARVVGQGGAPDLESVAFAAVHCAHA</sequence>
<evidence type="ECO:0000256" key="3">
    <source>
        <dbReference type="ARBA" id="ARBA00012239"/>
    </source>
</evidence>
<dbReference type="Proteomes" id="UP000232638">
    <property type="component" value="Chromosome"/>
</dbReference>
<keyword evidence="10" id="KW-1185">Reference proteome</keyword>
<dbReference type="EC" id="2.8.1.7" evidence="3"/>
<dbReference type="InterPro" id="IPR015421">
    <property type="entry name" value="PyrdxlP-dep_Trfase_major"/>
</dbReference>
<dbReference type="InterPro" id="IPR010970">
    <property type="entry name" value="Cys_dSase_SufS"/>
</dbReference>
<keyword evidence="5" id="KW-0663">Pyridoxal phosphate</keyword>
<accession>A0A2K8U7B3</accession>
<comment type="catalytic activity">
    <reaction evidence="6">
        <text>(sulfur carrier)-H + L-cysteine = (sulfur carrier)-SH + L-alanine</text>
        <dbReference type="Rhea" id="RHEA:43892"/>
        <dbReference type="Rhea" id="RHEA-COMP:14737"/>
        <dbReference type="Rhea" id="RHEA-COMP:14739"/>
        <dbReference type="ChEBI" id="CHEBI:29917"/>
        <dbReference type="ChEBI" id="CHEBI:35235"/>
        <dbReference type="ChEBI" id="CHEBI:57972"/>
        <dbReference type="ChEBI" id="CHEBI:64428"/>
        <dbReference type="EC" id="2.8.1.7"/>
    </reaction>
</comment>
<comment type="similarity">
    <text evidence="2">Belongs to the class-V pyridoxal-phosphate-dependent aminotransferase family. Csd subfamily.</text>
</comment>
<dbReference type="PANTHER" id="PTHR43586:SF8">
    <property type="entry name" value="CYSTEINE DESULFURASE 1, CHLOROPLASTIC"/>
    <property type="match status" value="1"/>
</dbReference>
<dbReference type="NCBIfam" id="TIGR01979">
    <property type="entry name" value="sufS"/>
    <property type="match status" value="1"/>
</dbReference>
<dbReference type="RefSeq" id="WP_100919237.1">
    <property type="nucleotide sequence ID" value="NZ_CP020370.1"/>
</dbReference>
<dbReference type="EMBL" id="CP020370">
    <property type="protein sequence ID" value="AUB81466.1"/>
    <property type="molecule type" value="Genomic_DNA"/>
</dbReference>
<dbReference type="KEGG" id="tsy:THSYN_11215"/>
<evidence type="ECO:0000313" key="10">
    <source>
        <dbReference type="Proteomes" id="UP000232638"/>
    </source>
</evidence>
<feature type="domain" description="Aminotransferase class V" evidence="7">
    <location>
        <begin position="37"/>
        <end position="408"/>
    </location>
</feature>
<evidence type="ECO:0000259" key="8">
    <source>
        <dbReference type="Pfam" id="PF02657"/>
    </source>
</evidence>
<dbReference type="Pfam" id="PF00266">
    <property type="entry name" value="Aminotran_5"/>
    <property type="match status" value="1"/>
</dbReference>
<proteinExistence type="inferred from homology"/>
<keyword evidence="4" id="KW-0808">Transferase</keyword>
<dbReference type="SUPFAM" id="SSF82649">
    <property type="entry name" value="SufE/NifU"/>
    <property type="match status" value="1"/>
</dbReference>
<organism evidence="9 10">
    <name type="scientific">Candidatus Thiodictyon syntrophicum</name>
    <dbReference type="NCBI Taxonomy" id="1166950"/>
    <lineage>
        <taxon>Bacteria</taxon>
        <taxon>Pseudomonadati</taxon>
        <taxon>Pseudomonadota</taxon>
        <taxon>Gammaproteobacteria</taxon>
        <taxon>Chromatiales</taxon>
        <taxon>Chromatiaceae</taxon>
        <taxon>Thiodictyon</taxon>
    </lineage>
</organism>
<dbReference type="GO" id="GO:0030170">
    <property type="term" value="F:pyridoxal phosphate binding"/>
    <property type="evidence" value="ECO:0007669"/>
    <property type="project" value="InterPro"/>
</dbReference>
<dbReference type="PANTHER" id="PTHR43586">
    <property type="entry name" value="CYSTEINE DESULFURASE"/>
    <property type="match status" value="1"/>
</dbReference>
<dbReference type="GO" id="GO:0031071">
    <property type="term" value="F:cysteine desulfurase activity"/>
    <property type="evidence" value="ECO:0007669"/>
    <property type="project" value="UniProtKB-EC"/>
</dbReference>
<gene>
    <name evidence="9" type="ORF">THSYN_11215</name>
</gene>
<dbReference type="OrthoDB" id="9808002at2"/>
<comment type="cofactor">
    <cofactor evidence="1">
        <name>pyridoxal 5'-phosphate</name>
        <dbReference type="ChEBI" id="CHEBI:597326"/>
    </cofactor>
</comment>
<protein>
    <recommendedName>
        <fullName evidence="3">cysteine desulfurase</fullName>
        <ecNumber evidence="3">2.8.1.7</ecNumber>
    </recommendedName>
</protein>
<reference evidence="9 10" key="1">
    <citation type="submission" date="2017-03" db="EMBL/GenBank/DDBJ databases">
        <title>Complete genome sequence of Candidatus 'Thiodictyon syntrophicum' sp. nov. strain Cad16T, a photolithoautotroph purple sulfur bacterium isolated from an alpine meromictic lake.</title>
        <authorList>
            <person name="Luedin S.M."/>
            <person name="Pothier J.F."/>
            <person name="Danza F."/>
            <person name="Storelli N."/>
            <person name="Wittwer M."/>
            <person name="Tonolla M."/>
        </authorList>
    </citation>
    <scope>NUCLEOTIDE SEQUENCE [LARGE SCALE GENOMIC DNA]</scope>
    <source>
        <strain evidence="9 10">Cad16T</strain>
    </source>
</reference>
<evidence type="ECO:0000256" key="4">
    <source>
        <dbReference type="ARBA" id="ARBA00022679"/>
    </source>
</evidence>
<feature type="domain" description="Fe-S metabolism associated" evidence="8">
    <location>
        <begin position="463"/>
        <end position="584"/>
    </location>
</feature>
<evidence type="ECO:0000259" key="7">
    <source>
        <dbReference type="Pfam" id="PF00266"/>
    </source>
</evidence>
<evidence type="ECO:0000313" key="9">
    <source>
        <dbReference type="EMBL" id="AUB81466.1"/>
    </source>
</evidence>
<dbReference type="Gene3D" id="3.40.640.10">
    <property type="entry name" value="Type I PLP-dependent aspartate aminotransferase-like (Major domain)"/>
    <property type="match status" value="1"/>
</dbReference>
<dbReference type="InterPro" id="IPR000192">
    <property type="entry name" value="Aminotrans_V_dom"/>
</dbReference>
<dbReference type="InterPro" id="IPR003808">
    <property type="entry name" value="Fe-S_metab-assoc_dom"/>
</dbReference>
<dbReference type="InterPro" id="IPR015424">
    <property type="entry name" value="PyrdxlP-dep_Trfase"/>
</dbReference>
<dbReference type="SUPFAM" id="SSF53383">
    <property type="entry name" value="PLP-dependent transferases"/>
    <property type="match status" value="1"/>
</dbReference>
<dbReference type="Gene3D" id="3.90.1010.10">
    <property type="match status" value="1"/>
</dbReference>
<dbReference type="InterPro" id="IPR015422">
    <property type="entry name" value="PyrdxlP-dep_Trfase_small"/>
</dbReference>
<dbReference type="Gene3D" id="3.90.1150.10">
    <property type="entry name" value="Aspartate Aminotransferase, domain 1"/>
    <property type="match status" value="1"/>
</dbReference>
<dbReference type="GO" id="GO:0006534">
    <property type="term" value="P:cysteine metabolic process"/>
    <property type="evidence" value="ECO:0007669"/>
    <property type="project" value="InterPro"/>
</dbReference>
<dbReference type="AlphaFoldDB" id="A0A2K8U7B3"/>
<evidence type="ECO:0000256" key="6">
    <source>
        <dbReference type="ARBA" id="ARBA00050776"/>
    </source>
</evidence>
<name>A0A2K8U7B3_9GAMM</name>
<dbReference type="Pfam" id="PF02657">
    <property type="entry name" value="SufE"/>
    <property type="match status" value="1"/>
</dbReference>
<evidence type="ECO:0000256" key="1">
    <source>
        <dbReference type="ARBA" id="ARBA00001933"/>
    </source>
</evidence>
<evidence type="ECO:0000256" key="2">
    <source>
        <dbReference type="ARBA" id="ARBA00010447"/>
    </source>
</evidence>